<keyword evidence="5" id="KW-0963">Cytoplasm</keyword>
<name>A0A916J513_9PROT</name>
<dbReference type="EMBL" id="CAJQUM010000001">
    <property type="protein sequence ID" value="CAG4883543.1"/>
    <property type="molecule type" value="Genomic_DNA"/>
</dbReference>
<dbReference type="RefSeq" id="WP_220635501.1">
    <property type="nucleotide sequence ID" value="NZ_CAJQUM010000001.1"/>
</dbReference>
<evidence type="ECO:0000256" key="4">
    <source>
        <dbReference type="ARBA" id="ARBA00022475"/>
    </source>
</evidence>
<gene>
    <name evidence="26" type="ORF">GTOL_11426</name>
</gene>
<evidence type="ECO:0000256" key="16">
    <source>
        <dbReference type="ARBA" id="ARBA00038848"/>
    </source>
</evidence>
<evidence type="ECO:0000256" key="6">
    <source>
        <dbReference type="ARBA" id="ARBA00022703"/>
    </source>
</evidence>
<proteinExistence type="inferred from homology"/>
<dbReference type="Gene3D" id="3.10.129.10">
    <property type="entry name" value="Hotdog Thioesterase"/>
    <property type="match status" value="1"/>
</dbReference>
<evidence type="ECO:0000259" key="25">
    <source>
        <dbReference type="Pfam" id="PF03061"/>
    </source>
</evidence>
<keyword evidence="10" id="KW-0443">Lipid metabolism</keyword>
<comment type="subcellular location">
    <subcellularLocation>
        <location evidence="3">Cell projection</location>
        <location evidence="3">Ruffle membrane</location>
    </subcellularLocation>
    <subcellularLocation>
        <location evidence="2">Cytoplasm</location>
    </subcellularLocation>
    <subcellularLocation>
        <location evidence="1">Membrane</location>
        <topology evidence="1">Peripheral membrane protein</topology>
    </subcellularLocation>
</comment>
<dbReference type="GO" id="GO:0016020">
    <property type="term" value="C:membrane"/>
    <property type="evidence" value="ECO:0007669"/>
    <property type="project" value="UniProtKB-SubCell"/>
</dbReference>
<evidence type="ECO:0000256" key="19">
    <source>
        <dbReference type="ARBA" id="ARBA00047588"/>
    </source>
</evidence>
<keyword evidence="7" id="KW-0378">Hydrolase</keyword>
<evidence type="ECO:0000256" key="24">
    <source>
        <dbReference type="SAM" id="MobiDB-lite"/>
    </source>
</evidence>
<evidence type="ECO:0000313" key="26">
    <source>
        <dbReference type="EMBL" id="CAG4883543.1"/>
    </source>
</evidence>
<keyword evidence="12" id="KW-0966">Cell projection</keyword>
<comment type="similarity">
    <text evidence="15">Belongs to the THEM4/THEM5 thioesterase family.</text>
</comment>
<evidence type="ECO:0000256" key="15">
    <source>
        <dbReference type="ARBA" id="ARBA00038456"/>
    </source>
</evidence>
<evidence type="ECO:0000313" key="27">
    <source>
        <dbReference type="Proteomes" id="UP000742786"/>
    </source>
</evidence>
<reference evidence="26" key="1">
    <citation type="submission" date="2021-04" db="EMBL/GenBank/DDBJ databases">
        <authorList>
            <person name="Hornung B."/>
        </authorList>
    </citation>
    <scope>NUCLEOTIDE SEQUENCE</scope>
    <source>
        <strain evidence="26">G5G6</strain>
    </source>
</reference>
<evidence type="ECO:0000256" key="2">
    <source>
        <dbReference type="ARBA" id="ARBA00004496"/>
    </source>
</evidence>
<dbReference type="SUPFAM" id="SSF54637">
    <property type="entry name" value="Thioesterase/thiol ester dehydrase-isomerase"/>
    <property type="match status" value="1"/>
</dbReference>
<evidence type="ECO:0000256" key="3">
    <source>
        <dbReference type="ARBA" id="ARBA00004632"/>
    </source>
</evidence>
<comment type="caution">
    <text evidence="26">The sequence shown here is derived from an EMBL/GenBank/DDBJ whole genome shotgun (WGS) entry which is preliminary data.</text>
</comment>
<comment type="catalytic activity">
    <reaction evidence="20">
        <text>hexadecanoyl-CoA + H2O = hexadecanoate + CoA + H(+)</text>
        <dbReference type="Rhea" id="RHEA:16645"/>
        <dbReference type="ChEBI" id="CHEBI:7896"/>
        <dbReference type="ChEBI" id="CHEBI:15377"/>
        <dbReference type="ChEBI" id="CHEBI:15378"/>
        <dbReference type="ChEBI" id="CHEBI:57287"/>
        <dbReference type="ChEBI" id="CHEBI:57379"/>
        <dbReference type="EC" id="3.1.2.2"/>
    </reaction>
    <physiologicalReaction direction="left-to-right" evidence="20">
        <dbReference type="Rhea" id="RHEA:16646"/>
    </physiologicalReaction>
</comment>
<dbReference type="InterPro" id="IPR029069">
    <property type="entry name" value="HotDog_dom_sf"/>
</dbReference>
<comment type="catalytic activity">
    <reaction evidence="22">
        <text>dodecanoyl-CoA + H2O = dodecanoate + CoA + H(+)</text>
        <dbReference type="Rhea" id="RHEA:30135"/>
        <dbReference type="ChEBI" id="CHEBI:15377"/>
        <dbReference type="ChEBI" id="CHEBI:15378"/>
        <dbReference type="ChEBI" id="CHEBI:18262"/>
        <dbReference type="ChEBI" id="CHEBI:57287"/>
        <dbReference type="ChEBI" id="CHEBI:57375"/>
    </reaction>
    <physiologicalReaction direction="left-to-right" evidence="22">
        <dbReference type="Rhea" id="RHEA:30136"/>
    </physiologicalReaction>
</comment>
<dbReference type="GO" id="GO:0016790">
    <property type="term" value="F:thiolester hydrolase activity"/>
    <property type="evidence" value="ECO:0007669"/>
    <property type="project" value="UniProtKB-ARBA"/>
</dbReference>
<evidence type="ECO:0000256" key="21">
    <source>
        <dbReference type="ARBA" id="ARBA00047969"/>
    </source>
</evidence>
<dbReference type="PANTHER" id="PTHR12418:SF19">
    <property type="entry name" value="ACYL-COENZYME A THIOESTERASE THEM4"/>
    <property type="match status" value="1"/>
</dbReference>
<dbReference type="EC" id="3.1.2.2" evidence="16"/>
<keyword evidence="9" id="KW-0809">Transit peptide</keyword>
<comment type="catalytic activity">
    <reaction evidence="23">
        <text>tetradecanoyl-CoA + H2O = tetradecanoate + CoA + H(+)</text>
        <dbReference type="Rhea" id="RHEA:40119"/>
        <dbReference type="ChEBI" id="CHEBI:15377"/>
        <dbReference type="ChEBI" id="CHEBI:15378"/>
        <dbReference type="ChEBI" id="CHEBI:30807"/>
        <dbReference type="ChEBI" id="CHEBI:57287"/>
        <dbReference type="ChEBI" id="CHEBI:57385"/>
    </reaction>
    <physiologicalReaction direction="left-to-right" evidence="23">
        <dbReference type="Rhea" id="RHEA:40120"/>
    </physiologicalReaction>
</comment>
<organism evidence="26 27">
    <name type="scientific">Georgfuchsia toluolica</name>
    <dbReference type="NCBI Taxonomy" id="424218"/>
    <lineage>
        <taxon>Bacteria</taxon>
        <taxon>Pseudomonadati</taxon>
        <taxon>Pseudomonadota</taxon>
        <taxon>Betaproteobacteria</taxon>
        <taxon>Nitrosomonadales</taxon>
        <taxon>Sterolibacteriaceae</taxon>
        <taxon>Georgfuchsia</taxon>
    </lineage>
</organism>
<dbReference type="AlphaFoldDB" id="A0A916J513"/>
<evidence type="ECO:0000256" key="9">
    <source>
        <dbReference type="ARBA" id="ARBA00022946"/>
    </source>
</evidence>
<dbReference type="GO" id="GO:0006631">
    <property type="term" value="P:fatty acid metabolic process"/>
    <property type="evidence" value="ECO:0007669"/>
    <property type="project" value="UniProtKB-KW"/>
</dbReference>
<evidence type="ECO:0000256" key="23">
    <source>
        <dbReference type="ARBA" id="ARBA00048180"/>
    </source>
</evidence>
<evidence type="ECO:0000256" key="18">
    <source>
        <dbReference type="ARBA" id="ARBA00043210"/>
    </source>
</evidence>
<evidence type="ECO:0000256" key="11">
    <source>
        <dbReference type="ARBA" id="ARBA00023136"/>
    </source>
</evidence>
<dbReference type="CDD" id="cd03443">
    <property type="entry name" value="PaaI_thioesterase"/>
    <property type="match status" value="1"/>
</dbReference>
<evidence type="ECO:0000256" key="22">
    <source>
        <dbReference type="ARBA" id="ARBA00048074"/>
    </source>
</evidence>
<evidence type="ECO:0000256" key="7">
    <source>
        <dbReference type="ARBA" id="ARBA00022801"/>
    </source>
</evidence>
<dbReference type="GO" id="GO:0005737">
    <property type="term" value="C:cytoplasm"/>
    <property type="evidence" value="ECO:0007669"/>
    <property type="project" value="UniProtKB-SubCell"/>
</dbReference>
<keyword evidence="27" id="KW-1185">Reference proteome</keyword>
<dbReference type="PANTHER" id="PTHR12418">
    <property type="entry name" value="ACYL-COENZYME A THIOESTERASE THEM4"/>
    <property type="match status" value="1"/>
</dbReference>
<evidence type="ECO:0000256" key="14">
    <source>
        <dbReference type="ARBA" id="ARBA00037002"/>
    </source>
</evidence>
<dbReference type="Pfam" id="PF03061">
    <property type="entry name" value="4HBT"/>
    <property type="match status" value="1"/>
</dbReference>
<comment type="catalytic activity">
    <reaction evidence="14">
        <text>(9Z)-octadecenoyl-CoA + H2O = (9Z)-octadecenoate + CoA + H(+)</text>
        <dbReference type="Rhea" id="RHEA:40139"/>
        <dbReference type="ChEBI" id="CHEBI:15377"/>
        <dbReference type="ChEBI" id="CHEBI:15378"/>
        <dbReference type="ChEBI" id="CHEBI:30823"/>
        <dbReference type="ChEBI" id="CHEBI:57287"/>
        <dbReference type="ChEBI" id="CHEBI:57387"/>
    </reaction>
    <physiologicalReaction direction="left-to-right" evidence="14">
        <dbReference type="Rhea" id="RHEA:40140"/>
    </physiologicalReaction>
</comment>
<evidence type="ECO:0000256" key="1">
    <source>
        <dbReference type="ARBA" id="ARBA00004170"/>
    </source>
</evidence>
<feature type="compositionally biased region" description="Basic and acidic residues" evidence="24">
    <location>
        <begin position="1"/>
        <end position="14"/>
    </location>
</feature>
<evidence type="ECO:0000256" key="13">
    <source>
        <dbReference type="ARBA" id="ARBA00035852"/>
    </source>
</evidence>
<keyword evidence="6" id="KW-0053">Apoptosis</keyword>
<evidence type="ECO:0000256" key="10">
    <source>
        <dbReference type="ARBA" id="ARBA00023098"/>
    </source>
</evidence>
<evidence type="ECO:0000256" key="20">
    <source>
        <dbReference type="ARBA" id="ARBA00047734"/>
    </source>
</evidence>
<evidence type="ECO:0000256" key="5">
    <source>
        <dbReference type="ARBA" id="ARBA00022490"/>
    </source>
</evidence>
<comment type="catalytic activity">
    <reaction evidence="21">
        <text>decanoyl-CoA + H2O = decanoate + CoA + H(+)</text>
        <dbReference type="Rhea" id="RHEA:40059"/>
        <dbReference type="ChEBI" id="CHEBI:15377"/>
        <dbReference type="ChEBI" id="CHEBI:15378"/>
        <dbReference type="ChEBI" id="CHEBI:27689"/>
        <dbReference type="ChEBI" id="CHEBI:57287"/>
        <dbReference type="ChEBI" id="CHEBI:61430"/>
    </reaction>
    <physiologicalReaction direction="left-to-right" evidence="21">
        <dbReference type="Rhea" id="RHEA:40060"/>
    </physiologicalReaction>
</comment>
<protein>
    <recommendedName>
        <fullName evidence="17">Acyl-coenzyme A thioesterase THEM4</fullName>
        <ecNumber evidence="16">3.1.2.2</ecNumber>
    </recommendedName>
    <alternativeName>
        <fullName evidence="18">Thioesterase superfamily member 4</fullName>
    </alternativeName>
</protein>
<keyword evidence="11" id="KW-0472">Membrane</keyword>
<feature type="region of interest" description="Disordered" evidence="24">
    <location>
        <begin position="1"/>
        <end position="27"/>
    </location>
</feature>
<comment type="catalytic activity">
    <reaction evidence="13">
        <text>(5Z,8Z,11Z,14Z)-eicosatetraenoyl-CoA + H2O = (5Z,8Z,11Z,14Z)-eicosatetraenoate + CoA + H(+)</text>
        <dbReference type="Rhea" id="RHEA:40151"/>
        <dbReference type="ChEBI" id="CHEBI:15377"/>
        <dbReference type="ChEBI" id="CHEBI:15378"/>
        <dbReference type="ChEBI" id="CHEBI:32395"/>
        <dbReference type="ChEBI" id="CHEBI:57287"/>
        <dbReference type="ChEBI" id="CHEBI:57368"/>
    </reaction>
    <physiologicalReaction direction="left-to-right" evidence="13">
        <dbReference type="Rhea" id="RHEA:40152"/>
    </physiologicalReaction>
</comment>
<accession>A0A916J513</accession>
<comment type="catalytic activity">
    <reaction evidence="19">
        <text>octanoyl-CoA + H2O = octanoate + CoA + H(+)</text>
        <dbReference type="Rhea" id="RHEA:30143"/>
        <dbReference type="ChEBI" id="CHEBI:15377"/>
        <dbReference type="ChEBI" id="CHEBI:15378"/>
        <dbReference type="ChEBI" id="CHEBI:25646"/>
        <dbReference type="ChEBI" id="CHEBI:57287"/>
        <dbReference type="ChEBI" id="CHEBI:57386"/>
    </reaction>
    <physiologicalReaction direction="left-to-right" evidence="19">
        <dbReference type="Rhea" id="RHEA:30144"/>
    </physiologicalReaction>
</comment>
<sequence length="236" mass="26054">MSNHHSPVDDHQVRISDSPEIPPAINDNWQARRELADALRRLNMAMLTADAPTGQLRAVAAVVHTEAARIEANERVYGRKALSNLYTSRQQQNPDLLHEMSPASGWSNAVAPGMHIWREGERVHARVTPDWSHEGPFGHLHGGVIALLFDHVLSIGQRMVGSIGHTGTLTIRYHRPTPINKPLRMVADVKRIEGRKKFMAAELWADNACTASCEGIFIASRNALPPASPEPDKADT</sequence>
<evidence type="ECO:0000256" key="8">
    <source>
        <dbReference type="ARBA" id="ARBA00022832"/>
    </source>
</evidence>
<keyword evidence="4" id="KW-1003">Cell membrane</keyword>
<feature type="domain" description="Thioesterase" evidence="25">
    <location>
        <begin position="137"/>
        <end position="206"/>
    </location>
</feature>
<dbReference type="InterPro" id="IPR052365">
    <property type="entry name" value="THEM4/THEM5_acyl-CoA_thioest"/>
</dbReference>
<evidence type="ECO:0000256" key="17">
    <source>
        <dbReference type="ARBA" id="ARBA00040123"/>
    </source>
</evidence>
<keyword evidence="8" id="KW-0276">Fatty acid metabolism</keyword>
<dbReference type="Proteomes" id="UP000742786">
    <property type="component" value="Unassembled WGS sequence"/>
</dbReference>
<dbReference type="InterPro" id="IPR006683">
    <property type="entry name" value="Thioestr_dom"/>
</dbReference>
<evidence type="ECO:0000256" key="12">
    <source>
        <dbReference type="ARBA" id="ARBA00023273"/>
    </source>
</evidence>